<evidence type="ECO:0000256" key="6">
    <source>
        <dbReference type="RuleBase" id="RU362042"/>
    </source>
</evidence>
<dbReference type="PROSITE" id="PS00761">
    <property type="entry name" value="SPASE_I_3"/>
    <property type="match status" value="1"/>
</dbReference>
<evidence type="ECO:0000256" key="2">
    <source>
        <dbReference type="ARBA" id="ARBA00004401"/>
    </source>
</evidence>
<name>A0ABY5PW00_9ACTN</name>
<dbReference type="GeneID" id="95574466"/>
<dbReference type="InterPro" id="IPR019533">
    <property type="entry name" value="Peptidase_S26"/>
</dbReference>
<evidence type="ECO:0000313" key="9">
    <source>
        <dbReference type="Proteomes" id="UP001057738"/>
    </source>
</evidence>
<proteinExistence type="inferred from homology"/>
<comment type="subcellular location">
    <subcellularLocation>
        <location evidence="2">Cell membrane</location>
        <topology evidence="2">Single-pass type II membrane protein</topology>
    </subcellularLocation>
    <subcellularLocation>
        <location evidence="6">Membrane</location>
        <topology evidence="6">Single-pass type II membrane protein</topology>
    </subcellularLocation>
</comment>
<keyword evidence="6" id="KW-0645">Protease</keyword>
<dbReference type="CDD" id="cd06530">
    <property type="entry name" value="S26_SPase_I"/>
    <property type="match status" value="1"/>
</dbReference>
<dbReference type="EMBL" id="CP102514">
    <property type="protein sequence ID" value="UUY48115.1"/>
    <property type="molecule type" value="Genomic_DNA"/>
</dbReference>
<feature type="transmembrane region" description="Helical" evidence="6">
    <location>
        <begin position="179"/>
        <end position="206"/>
    </location>
</feature>
<reference evidence="8" key="1">
    <citation type="submission" date="2022-08" db="EMBL/GenBank/DDBJ databases">
        <authorList>
            <person name="Tian L."/>
        </authorList>
    </citation>
    <scope>NUCLEOTIDE SEQUENCE</scope>
    <source>
        <strain evidence="8">CM253</strain>
    </source>
</reference>
<evidence type="ECO:0000313" key="8">
    <source>
        <dbReference type="EMBL" id="UUY48115.1"/>
    </source>
</evidence>
<dbReference type="InterPro" id="IPR036286">
    <property type="entry name" value="LexA/Signal_pep-like_sf"/>
</dbReference>
<dbReference type="Proteomes" id="UP001057738">
    <property type="component" value="Chromosome"/>
</dbReference>
<dbReference type="NCBIfam" id="TIGR02227">
    <property type="entry name" value="sigpep_I_bact"/>
    <property type="match status" value="1"/>
</dbReference>
<keyword evidence="6" id="KW-0472">Membrane</keyword>
<evidence type="ECO:0000259" key="7">
    <source>
        <dbReference type="Pfam" id="PF10502"/>
    </source>
</evidence>
<dbReference type="Gene3D" id="2.10.109.10">
    <property type="entry name" value="Umud Fragment, subunit A"/>
    <property type="match status" value="1"/>
</dbReference>
<dbReference type="InterPro" id="IPR000223">
    <property type="entry name" value="Pept_S26A_signal_pept_1"/>
</dbReference>
<dbReference type="PANTHER" id="PTHR43390:SF1">
    <property type="entry name" value="CHLOROPLAST PROCESSING PEPTIDASE"/>
    <property type="match status" value="1"/>
</dbReference>
<dbReference type="Pfam" id="PF10502">
    <property type="entry name" value="Peptidase_S26"/>
    <property type="match status" value="1"/>
</dbReference>
<evidence type="ECO:0000256" key="5">
    <source>
        <dbReference type="ARBA" id="ARBA00022801"/>
    </source>
</evidence>
<evidence type="ECO:0000256" key="1">
    <source>
        <dbReference type="ARBA" id="ARBA00000677"/>
    </source>
</evidence>
<dbReference type="GO" id="GO:0009003">
    <property type="term" value="F:signal peptidase activity"/>
    <property type="evidence" value="ECO:0007669"/>
    <property type="project" value="UniProtKB-EC"/>
</dbReference>
<comment type="similarity">
    <text evidence="3 6">Belongs to the peptidase S26 family.</text>
</comment>
<dbReference type="PANTHER" id="PTHR43390">
    <property type="entry name" value="SIGNAL PEPTIDASE I"/>
    <property type="match status" value="1"/>
</dbReference>
<dbReference type="EC" id="3.4.21.89" evidence="4 6"/>
<dbReference type="InterPro" id="IPR019758">
    <property type="entry name" value="Pept_S26A_signal_pept_1_CS"/>
</dbReference>
<sequence length="228" mass="23984">MARRPGRRRGLWAIALLVLGVTLAAGPLAYMFARFAPVKQFSENMLPTIPVGSALAMEKDHGEVRHGDVVTYDPAEWGFDGPFVGRVVALGGDHIAYAAGDRALTLNGKPLDEPYVRDGDPGAGGVSFAVSVPHGRMFVLGDNRGNSADSRFHGSHHQGTLPVSAVTGVDSGMHEESPLMVVLGLLMLAGVCLLPASVGLGIASLVARRRRPVEVHGPVWGATRVDAP</sequence>
<keyword evidence="6" id="KW-0812">Transmembrane</keyword>
<feature type="domain" description="Peptidase S26" evidence="7">
    <location>
        <begin position="18"/>
        <end position="168"/>
    </location>
</feature>
<comment type="catalytic activity">
    <reaction evidence="1 6">
        <text>Cleavage of hydrophobic, N-terminal signal or leader sequences from secreted and periplasmic proteins.</text>
        <dbReference type="EC" id="3.4.21.89"/>
    </reaction>
</comment>
<keyword evidence="9" id="KW-1185">Reference proteome</keyword>
<gene>
    <name evidence="8" type="primary">lepB</name>
    <name evidence="8" type="ORF">NRK68_13370</name>
</gene>
<accession>A0ABY5PW00</accession>
<keyword evidence="6" id="KW-1133">Transmembrane helix</keyword>
<protein>
    <recommendedName>
        <fullName evidence="4 6">Signal peptidase I</fullName>
        <ecNumber evidence="4 6">3.4.21.89</ecNumber>
    </recommendedName>
</protein>
<keyword evidence="5 6" id="KW-0378">Hydrolase</keyword>
<organism evidence="8 9">
    <name type="scientific">Streptomyces yangpuensis</name>
    <dbReference type="NCBI Taxonomy" id="1648182"/>
    <lineage>
        <taxon>Bacteria</taxon>
        <taxon>Bacillati</taxon>
        <taxon>Actinomycetota</taxon>
        <taxon>Actinomycetes</taxon>
        <taxon>Kitasatosporales</taxon>
        <taxon>Streptomycetaceae</taxon>
        <taxon>Streptomyces</taxon>
    </lineage>
</organism>
<evidence type="ECO:0000256" key="4">
    <source>
        <dbReference type="ARBA" id="ARBA00013208"/>
    </source>
</evidence>
<dbReference type="PRINTS" id="PR00727">
    <property type="entry name" value="LEADERPTASE"/>
</dbReference>
<evidence type="ECO:0000256" key="3">
    <source>
        <dbReference type="ARBA" id="ARBA00009370"/>
    </source>
</evidence>
<dbReference type="SUPFAM" id="SSF51306">
    <property type="entry name" value="LexA/Signal peptidase"/>
    <property type="match status" value="1"/>
</dbReference>
<dbReference type="RefSeq" id="WP_183069813.1">
    <property type="nucleotide sequence ID" value="NZ_CP102514.1"/>
</dbReference>